<evidence type="ECO:0000256" key="1">
    <source>
        <dbReference type="SAM" id="Phobius"/>
    </source>
</evidence>
<proteinExistence type="predicted"/>
<evidence type="ECO:0000313" key="2">
    <source>
        <dbReference type="EMBL" id="HGM06944.1"/>
    </source>
</evidence>
<keyword evidence="1" id="KW-0472">Membrane</keyword>
<gene>
    <name evidence="2" type="ORF">ENU31_00845</name>
</gene>
<reference evidence="2" key="1">
    <citation type="journal article" date="2020" name="mSystems">
        <title>Genome- and Community-Level Interaction Insights into Carbon Utilization and Element Cycling Functions of Hydrothermarchaeota in Hydrothermal Sediment.</title>
        <authorList>
            <person name="Zhou Z."/>
            <person name="Liu Y."/>
            <person name="Xu W."/>
            <person name="Pan J."/>
            <person name="Luo Z.H."/>
            <person name="Li M."/>
        </authorList>
    </citation>
    <scope>NUCLEOTIDE SEQUENCE [LARGE SCALE GENOMIC DNA]</scope>
    <source>
        <strain evidence="2">SpSt-658</strain>
    </source>
</reference>
<protein>
    <submittedName>
        <fullName evidence="2">Uncharacterized protein</fullName>
    </submittedName>
</protein>
<accession>A0A7C4D2U8</accession>
<organism evidence="2">
    <name type="scientific">Ignisphaera aggregans</name>
    <dbReference type="NCBI Taxonomy" id="334771"/>
    <lineage>
        <taxon>Archaea</taxon>
        <taxon>Thermoproteota</taxon>
        <taxon>Thermoprotei</taxon>
        <taxon>Desulfurococcales</taxon>
        <taxon>Desulfurococcaceae</taxon>
        <taxon>Ignisphaera</taxon>
    </lineage>
</organism>
<comment type="caution">
    <text evidence="2">The sequence shown here is derived from an EMBL/GenBank/DDBJ whole genome shotgun (WGS) entry which is preliminary data.</text>
</comment>
<keyword evidence="1" id="KW-0812">Transmembrane</keyword>
<dbReference type="EMBL" id="DTCA01000034">
    <property type="protein sequence ID" value="HGM06944.1"/>
    <property type="molecule type" value="Genomic_DNA"/>
</dbReference>
<name>A0A7C4D2U8_9CREN</name>
<sequence>MSVVELHKSYLTILVWGLICEIIVLIYYLSNNRYTFEFYLTLGLLPITLGGIMAIVRAIKKEVSD</sequence>
<feature type="transmembrane region" description="Helical" evidence="1">
    <location>
        <begin position="12"/>
        <end position="30"/>
    </location>
</feature>
<dbReference type="AlphaFoldDB" id="A0A7C4D2U8"/>
<feature type="transmembrane region" description="Helical" evidence="1">
    <location>
        <begin position="36"/>
        <end position="59"/>
    </location>
</feature>
<keyword evidence="1" id="KW-1133">Transmembrane helix</keyword>